<dbReference type="InterPro" id="IPR016167">
    <property type="entry name" value="FAD-bd_PCMH_sub1"/>
</dbReference>
<dbReference type="Gene3D" id="3.30.465.10">
    <property type="match status" value="1"/>
</dbReference>
<dbReference type="InterPro" id="IPR016166">
    <property type="entry name" value="FAD-bd_PCMH"/>
</dbReference>
<dbReference type="InterPro" id="IPR050416">
    <property type="entry name" value="FAD-linked_Oxidoreductase"/>
</dbReference>
<evidence type="ECO:0000313" key="8">
    <source>
        <dbReference type="Proteomes" id="UP000297853"/>
    </source>
</evidence>
<dbReference type="EMBL" id="SOGQ01000013">
    <property type="protein sequence ID" value="TFD04428.1"/>
    <property type="molecule type" value="Genomic_DNA"/>
</dbReference>
<dbReference type="InterPro" id="IPR006094">
    <property type="entry name" value="Oxid_FAD_bind_N"/>
</dbReference>
<keyword evidence="4" id="KW-0274">FAD</keyword>
<dbReference type="PANTHER" id="PTHR42973">
    <property type="entry name" value="BINDING OXIDOREDUCTASE, PUTATIVE (AFU_ORTHOLOGUE AFUA_1G17690)-RELATED"/>
    <property type="match status" value="1"/>
</dbReference>
<name>A0ABY2JF72_9MICO</name>
<dbReference type="InterPro" id="IPR036318">
    <property type="entry name" value="FAD-bd_PCMH-like_sf"/>
</dbReference>
<dbReference type="Gene3D" id="3.30.43.10">
    <property type="entry name" value="Uridine Diphospho-n-acetylenolpyruvylglucosamine Reductase, domain 2"/>
    <property type="match status" value="1"/>
</dbReference>
<dbReference type="InterPro" id="IPR006093">
    <property type="entry name" value="Oxy_OxRdtase_FAD_BS"/>
</dbReference>
<dbReference type="InterPro" id="IPR016169">
    <property type="entry name" value="FAD-bd_PCMH_sub2"/>
</dbReference>
<evidence type="ECO:0000256" key="3">
    <source>
        <dbReference type="ARBA" id="ARBA00022630"/>
    </source>
</evidence>
<dbReference type="Pfam" id="PF08031">
    <property type="entry name" value="BBE"/>
    <property type="match status" value="1"/>
</dbReference>
<dbReference type="Proteomes" id="UP000297853">
    <property type="component" value="Unassembled WGS sequence"/>
</dbReference>
<keyword evidence="5" id="KW-0560">Oxidoreductase</keyword>
<protein>
    <submittedName>
        <fullName evidence="7">FAD-binding oxidoreductase</fullName>
    </submittedName>
</protein>
<comment type="similarity">
    <text evidence="2">Belongs to the oxygen-dependent FAD-linked oxidoreductase family.</text>
</comment>
<dbReference type="Gene3D" id="3.40.462.20">
    <property type="match status" value="1"/>
</dbReference>
<dbReference type="PROSITE" id="PS51387">
    <property type="entry name" value="FAD_PCMH"/>
    <property type="match status" value="1"/>
</dbReference>
<reference evidence="7 8" key="1">
    <citation type="submission" date="2019-03" db="EMBL/GenBank/DDBJ databases">
        <title>Genomics of glacier-inhabiting Cryobacterium strains.</title>
        <authorList>
            <person name="Liu Q."/>
            <person name="Xin Y.-H."/>
        </authorList>
    </citation>
    <scope>NUCLEOTIDE SEQUENCE [LARGE SCALE GENOMIC DNA]</scope>
    <source>
        <strain evidence="7 8">TMT1-23-1</strain>
    </source>
</reference>
<feature type="domain" description="FAD-binding PCMH-type" evidence="6">
    <location>
        <begin position="31"/>
        <end position="202"/>
    </location>
</feature>
<keyword evidence="8" id="KW-1185">Reference proteome</keyword>
<comment type="caution">
    <text evidence="7">The sequence shown here is derived from an EMBL/GenBank/DDBJ whole genome shotgun (WGS) entry which is preliminary data.</text>
</comment>
<organism evidence="7 8">
    <name type="scientific">Cryobacterium sinapicolor</name>
    <dbReference type="NCBI Taxonomy" id="1259236"/>
    <lineage>
        <taxon>Bacteria</taxon>
        <taxon>Bacillati</taxon>
        <taxon>Actinomycetota</taxon>
        <taxon>Actinomycetes</taxon>
        <taxon>Micrococcales</taxon>
        <taxon>Microbacteriaceae</taxon>
        <taxon>Cryobacterium</taxon>
    </lineage>
</organism>
<evidence type="ECO:0000256" key="2">
    <source>
        <dbReference type="ARBA" id="ARBA00005466"/>
    </source>
</evidence>
<evidence type="ECO:0000256" key="1">
    <source>
        <dbReference type="ARBA" id="ARBA00001974"/>
    </source>
</evidence>
<dbReference type="Pfam" id="PF01565">
    <property type="entry name" value="FAD_binding_4"/>
    <property type="match status" value="1"/>
</dbReference>
<comment type="cofactor">
    <cofactor evidence="1">
        <name>FAD</name>
        <dbReference type="ChEBI" id="CHEBI:57692"/>
    </cofactor>
</comment>
<evidence type="ECO:0000259" key="6">
    <source>
        <dbReference type="PROSITE" id="PS51387"/>
    </source>
</evidence>
<sequence length="465" mass="50616">MISQLVAHVQGRVITPEDREYQIARLVYNGMVDKRPAVIVRVAGTDDVVAVVRIAQEFGVDLAIRGGGHSAAGFGTCDRGIVIDFADRDRVRVNPVTARARAEGGVHWAGFNQATHSFGLATTGGLVGTEGIAGLTLGGGVGYLARAYGLTCDNLLSAEVVIADGTVHTASATENEDLFWALRGGGGNFGVVTSFEYQLHPVDMVHAGVIFYSIADARTVAEFYREHLASAPEEFSAFLGFHLCPTASYLPTDWHGKPVCVVAGVWLGDPAEGEARWQPYLDVAPVVGAMVQRMPYPEVNTIFGEGLRSGLHAYWKANFLSELSDGAITAYLDFGRMVPTLQTSVHIYPIDGAVQRVGAEETAFAYRHAKFSPGIACMWDDPADSPANIKWVRDFWTALRPFSEPGGYINFMDSDDQVRIEDNFRSNYDRLATIKTKFDPENLFHLNHNIKPVAPKFSTFHAAVS</sequence>
<dbReference type="SUPFAM" id="SSF56176">
    <property type="entry name" value="FAD-binding/transporter-associated domain-like"/>
    <property type="match status" value="1"/>
</dbReference>
<accession>A0ABY2JF72</accession>
<proteinExistence type="inferred from homology"/>
<keyword evidence="3" id="KW-0285">Flavoprotein</keyword>
<evidence type="ECO:0000256" key="4">
    <source>
        <dbReference type="ARBA" id="ARBA00022827"/>
    </source>
</evidence>
<gene>
    <name evidence="7" type="ORF">E3T28_02865</name>
</gene>
<dbReference type="PROSITE" id="PS00862">
    <property type="entry name" value="OX2_COVAL_FAD"/>
    <property type="match status" value="1"/>
</dbReference>
<evidence type="ECO:0000256" key="5">
    <source>
        <dbReference type="ARBA" id="ARBA00023002"/>
    </source>
</evidence>
<evidence type="ECO:0000313" key="7">
    <source>
        <dbReference type="EMBL" id="TFD04428.1"/>
    </source>
</evidence>
<dbReference type="PANTHER" id="PTHR42973:SF39">
    <property type="entry name" value="FAD-BINDING PCMH-TYPE DOMAIN-CONTAINING PROTEIN"/>
    <property type="match status" value="1"/>
</dbReference>
<dbReference type="InterPro" id="IPR012951">
    <property type="entry name" value="BBE"/>
</dbReference>